<evidence type="ECO:0000256" key="2">
    <source>
        <dbReference type="SAM" id="Phobius"/>
    </source>
</evidence>
<dbReference type="EMBL" id="JAPYKS010000021">
    <property type="protein sequence ID" value="MEI9411941.1"/>
    <property type="molecule type" value="Genomic_DNA"/>
</dbReference>
<sequence>MEKTFARIANAVARGAGRPITFILCMALIAVWGFSGPFLGFSETWQLIINTSTTIITFLMVFLIQNTQNRDGAAVQAKLDELVRVSAGKNSFIGIDHLTAAEVEEIRSTCEAAVARSQSSEPAGKRDKEEKRRQPQAQNT</sequence>
<dbReference type="Pfam" id="PF04120">
    <property type="entry name" value="Iron_permease"/>
    <property type="match status" value="1"/>
</dbReference>
<accession>A0ABU8L3G0</accession>
<keyword evidence="4" id="KW-1185">Reference proteome</keyword>
<keyword evidence="2" id="KW-0812">Transmembrane</keyword>
<proteinExistence type="predicted"/>
<feature type="compositionally biased region" description="Basic and acidic residues" evidence="1">
    <location>
        <begin position="123"/>
        <end position="133"/>
    </location>
</feature>
<dbReference type="Proteomes" id="UP001387293">
    <property type="component" value="Unassembled WGS sequence"/>
</dbReference>
<dbReference type="InterPro" id="IPR007251">
    <property type="entry name" value="Iron_permease_Fet4"/>
</dbReference>
<comment type="caution">
    <text evidence="3">The sequence shown here is derived from an EMBL/GenBank/DDBJ whole genome shotgun (WGS) entry which is preliminary data.</text>
</comment>
<evidence type="ECO:0000256" key="1">
    <source>
        <dbReference type="SAM" id="MobiDB-lite"/>
    </source>
</evidence>
<feature type="transmembrane region" description="Helical" evidence="2">
    <location>
        <begin position="45"/>
        <end position="64"/>
    </location>
</feature>
<dbReference type="RefSeq" id="WP_027143708.1">
    <property type="nucleotide sequence ID" value="NZ_JAPYKS010000021.1"/>
</dbReference>
<keyword evidence="2" id="KW-1133">Transmembrane helix</keyword>
<organism evidence="3 4">
    <name type="scientific">Mesorhizobium salmacidum</name>
    <dbReference type="NCBI Taxonomy" id="3015171"/>
    <lineage>
        <taxon>Bacteria</taxon>
        <taxon>Pseudomonadati</taxon>
        <taxon>Pseudomonadota</taxon>
        <taxon>Alphaproteobacteria</taxon>
        <taxon>Hyphomicrobiales</taxon>
        <taxon>Phyllobacteriaceae</taxon>
        <taxon>Mesorhizobium</taxon>
    </lineage>
</organism>
<keyword evidence="2" id="KW-0472">Membrane</keyword>
<evidence type="ECO:0000313" key="3">
    <source>
        <dbReference type="EMBL" id="MEI9411941.1"/>
    </source>
</evidence>
<gene>
    <name evidence="3" type="ORF">O7A60_24695</name>
</gene>
<evidence type="ECO:0000313" key="4">
    <source>
        <dbReference type="Proteomes" id="UP001387293"/>
    </source>
</evidence>
<reference evidence="3 4" key="1">
    <citation type="submission" date="2022-12" db="EMBL/GenBank/DDBJ databases">
        <authorList>
            <person name="Muema E."/>
        </authorList>
    </citation>
    <scope>NUCLEOTIDE SEQUENCE [LARGE SCALE GENOMIC DNA]</scope>
    <source>
        <strain evidence="4">1326</strain>
    </source>
</reference>
<feature type="transmembrane region" description="Helical" evidence="2">
    <location>
        <begin position="20"/>
        <end position="39"/>
    </location>
</feature>
<protein>
    <submittedName>
        <fullName evidence="3">Low affinity iron permease family protein</fullName>
    </submittedName>
</protein>
<name>A0ABU8L3G0_9HYPH</name>
<feature type="region of interest" description="Disordered" evidence="1">
    <location>
        <begin position="113"/>
        <end position="140"/>
    </location>
</feature>